<dbReference type="PANTHER" id="PTHR12756:SF11">
    <property type="entry name" value="CYTOSOLIC CARBOXYPEPTIDASE 1"/>
    <property type="match status" value="1"/>
</dbReference>
<evidence type="ECO:0000256" key="1">
    <source>
        <dbReference type="ARBA" id="ARBA00001947"/>
    </source>
</evidence>
<dbReference type="CDD" id="cd06237">
    <property type="entry name" value="M14_Nna1-like"/>
    <property type="match status" value="1"/>
</dbReference>
<dbReference type="SMART" id="SM00631">
    <property type="entry name" value="Zn_pept"/>
    <property type="match status" value="1"/>
</dbReference>
<dbReference type="InterPro" id="IPR050821">
    <property type="entry name" value="Cytosolic_carboxypeptidase"/>
</dbReference>
<dbReference type="InterPro" id="IPR000834">
    <property type="entry name" value="Peptidase_M14"/>
</dbReference>
<dbReference type="SUPFAM" id="SSF53187">
    <property type="entry name" value="Zn-dependent exopeptidases"/>
    <property type="match status" value="1"/>
</dbReference>
<evidence type="ECO:0000259" key="3">
    <source>
        <dbReference type="PROSITE" id="PS52035"/>
    </source>
</evidence>
<dbReference type="GO" id="GO:0006508">
    <property type="term" value="P:proteolysis"/>
    <property type="evidence" value="ECO:0007669"/>
    <property type="project" value="InterPro"/>
</dbReference>
<dbReference type="PROSITE" id="PS52035">
    <property type="entry name" value="PEPTIDASE_M14"/>
    <property type="match status" value="1"/>
</dbReference>
<reference evidence="4 5" key="1">
    <citation type="submission" date="2018-04" db="EMBL/GenBank/DDBJ databases">
        <title>Pedobacter chongqingensis sp. nov., isolated from a rottenly hemp rope.</title>
        <authorList>
            <person name="Cai Y."/>
        </authorList>
    </citation>
    <scope>NUCLEOTIDE SEQUENCE [LARGE SCALE GENOMIC DNA]</scope>
    <source>
        <strain evidence="4 5">FJ4-8</strain>
    </source>
</reference>
<dbReference type="AlphaFoldDB" id="A0A2U2PF14"/>
<comment type="similarity">
    <text evidence="2">Belongs to the peptidase M14 family.</text>
</comment>
<feature type="active site" description="Proton donor/acceptor" evidence="2">
    <location>
        <position position="395"/>
    </location>
</feature>
<evidence type="ECO:0000313" key="5">
    <source>
        <dbReference type="Proteomes" id="UP000245647"/>
    </source>
</evidence>
<evidence type="ECO:0000313" key="4">
    <source>
        <dbReference type="EMBL" id="PWG79973.1"/>
    </source>
</evidence>
<keyword evidence="5" id="KW-1185">Reference proteome</keyword>
<dbReference type="Pfam" id="PF00246">
    <property type="entry name" value="Peptidase_M14"/>
    <property type="match status" value="1"/>
</dbReference>
<dbReference type="PANTHER" id="PTHR12756">
    <property type="entry name" value="CYTOSOLIC CARBOXYPEPTIDASE"/>
    <property type="match status" value="1"/>
</dbReference>
<gene>
    <name evidence="4" type="ORF">DDR33_14345</name>
</gene>
<comment type="caution">
    <text evidence="4">The sequence shown here is derived from an EMBL/GenBank/DDBJ whole genome shotgun (WGS) entry which is preliminary data.</text>
</comment>
<name>A0A2U2PF14_9SPHI</name>
<dbReference type="GO" id="GO:0004181">
    <property type="term" value="F:metallocarboxypeptidase activity"/>
    <property type="evidence" value="ECO:0007669"/>
    <property type="project" value="InterPro"/>
</dbReference>
<sequence>MKSMRTKRWALKIRIHKSRTVMRKAFPVYFFVLVLLSGCHPARNMISRTDTVPAGVDLQERYIKVFSSQDRTVSFSNQFAAGRLNHVTQENDSTFLLSIVPENKPVNPSPWYAFKVSASKPCRIYVKLFYDGFKHRYNPKIKSSTSQWREIGAVQLSKSKDTALARLEAGPDTLTVAAQEIITSKDSYKWMASLAAKPFIKSQRAGKSLMGKPVTVLHTSGSNGKRLVVVLSRQHPPEVTGYMAMQEFVETVTGDSDLARRFREQYELIVFPMMNPDGVDEGHWRHSAAGVDLNRDWEFFRQPEVRAVKDFLSRRTRRNAKVIFAIDFHSTFYDVFYTNSDTLNTNLPGFTNKWLNAFERAIPGFRPNVKPSGNGGNVSKSWMMRELKANALTYEVGDDTPRDLLKEKGRVAAEKMMELLLR</sequence>
<protein>
    <recommendedName>
        <fullName evidence="3">Peptidase M14 domain-containing protein</fullName>
    </recommendedName>
</protein>
<accession>A0A2U2PF14</accession>
<comment type="cofactor">
    <cofactor evidence="1">
        <name>Zn(2+)</name>
        <dbReference type="ChEBI" id="CHEBI:29105"/>
    </cofactor>
</comment>
<dbReference type="EMBL" id="QEAS01000011">
    <property type="protein sequence ID" value="PWG79973.1"/>
    <property type="molecule type" value="Genomic_DNA"/>
</dbReference>
<dbReference type="GO" id="GO:0008270">
    <property type="term" value="F:zinc ion binding"/>
    <property type="evidence" value="ECO:0007669"/>
    <property type="project" value="InterPro"/>
</dbReference>
<feature type="domain" description="Peptidase M14" evidence="3">
    <location>
        <begin position="180"/>
        <end position="420"/>
    </location>
</feature>
<proteinExistence type="inferred from homology"/>
<dbReference type="Proteomes" id="UP000245647">
    <property type="component" value="Unassembled WGS sequence"/>
</dbReference>
<dbReference type="Gene3D" id="3.40.630.10">
    <property type="entry name" value="Zn peptidases"/>
    <property type="match status" value="1"/>
</dbReference>
<evidence type="ECO:0000256" key="2">
    <source>
        <dbReference type="PROSITE-ProRule" id="PRU01379"/>
    </source>
</evidence>
<organism evidence="4 5">
    <name type="scientific">Pararcticibacter amylolyticus</name>
    <dbReference type="NCBI Taxonomy" id="2173175"/>
    <lineage>
        <taxon>Bacteria</taxon>
        <taxon>Pseudomonadati</taxon>
        <taxon>Bacteroidota</taxon>
        <taxon>Sphingobacteriia</taxon>
        <taxon>Sphingobacteriales</taxon>
        <taxon>Sphingobacteriaceae</taxon>
        <taxon>Pararcticibacter</taxon>
    </lineage>
</organism>